<evidence type="ECO:0000313" key="2">
    <source>
        <dbReference type="EMBL" id="AFK04268.1"/>
    </source>
</evidence>
<keyword evidence="3" id="KW-1185">Reference proteome</keyword>
<evidence type="ECO:0000256" key="1">
    <source>
        <dbReference type="SAM" id="Phobius"/>
    </source>
</evidence>
<keyword evidence="1" id="KW-1133">Transmembrane helix</keyword>
<protein>
    <recommendedName>
        <fullName evidence="4">DUF2892 domain-containing protein</fullName>
    </recommendedName>
</protein>
<gene>
    <name evidence="2" type="ordered locus">Emtol_3135</name>
</gene>
<accession>A0ABM5N477</accession>
<keyword evidence="1" id="KW-0472">Membrane</keyword>
<dbReference type="Proteomes" id="UP000002875">
    <property type="component" value="Chromosome"/>
</dbReference>
<dbReference type="RefSeq" id="WP_015029962.1">
    <property type="nucleotide sequence ID" value="NC_018748.1"/>
</dbReference>
<keyword evidence="1" id="KW-0812">Transmembrane</keyword>
<feature type="transmembrane region" description="Helical" evidence="1">
    <location>
        <begin position="20"/>
        <end position="43"/>
    </location>
</feature>
<organism evidence="2 3">
    <name type="scientific">Emticicia oligotrophica (strain DSM 17448 / CIP 109782 / MTCC 6937 / GPTSA100-15)</name>
    <dbReference type="NCBI Taxonomy" id="929562"/>
    <lineage>
        <taxon>Bacteria</taxon>
        <taxon>Pseudomonadati</taxon>
        <taxon>Bacteroidota</taxon>
        <taxon>Cytophagia</taxon>
        <taxon>Cytophagales</taxon>
        <taxon>Leadbetterellaceae</taxon>
        <taxon>Emticicia</taxon>
    </lineage>
</organism>
<proteinExistence type="predicted"/>
<name>A0ABM5N477_EMTOG</name>
<dbReference type="EMBL" id="CP002961">
    <property type="protein sequence ID" value="AFK04268.1"/>
    <property type="molecule type" value="Genomic_DNA"/>
</dbReference>
<evidence type="ECO:0008006" key="4">
    <source>
        <dbReference type="Google" id="ProtNLM"/>
    </source>
</evidence>
<reference evidence="2 3" key="1">
    <citation type="submission" date="2011-07" db="EMBL/GenBank/DDBJ databases">
        <title>The complete genome of chromosome of Emticicia oligotrophica DSM 17448.</title>
        <authorList>
            <consortium name="US DOE Joint Genome Institute (JGI-PGF)"/>
            <person name="Lucas S."/>
            <person name="Han J."/>
            <person name="Lapidus A."/>
            <person name="Bruce D."/>
            <person name="Goodwin L."/>
            <person name="Pitluck S."/>
            <person name="Peters L."/>
            <person name="Kyrpides N."/>
            <person name="Mavromatis K."/>
            <person name="Ivanova N."/>
            <person name="Ovchinnikova G."/>
            <person name="Teshima H."/>
            <person name="Detter J.C."/>
            <person name="Tapia R."/>
            <person name="Han C."/>
            <person name="Land M."/>
            <person name="Hauser L."/>
            <person name="Markowitz V."/>
            <person name="Cheng J.-F."/>
            <person name="Hugenholtz P."/>
            <person name="Woyke T."/>
            <person name="Wu D."/>
            <person name="Tindall B."/>
            <person name="Pomrenke H."/>
            <person name="Brambilla E."/>
            <person name="Klenk H.-P."/>
            <person name="Eisen J.A."/>
        </authorList>
    </citation>
    <scope>NUCLEOTIDE SEQUENCE [LARGE SCALE GENOMIC DNA]</scope>
    <source>
        <strain evidence="2 3">DSM 17448</strain>
    </source>
</reference>
<sequence>MKNLIVDWDFLRLLRLGIGLWLGFLAIAESQLIVGVMAALFLLQAIFNIGCAGGACNTPWIRANHKHLIKEEVFEEIK</sequence>
<evidence type="ECO:0000313" key="3">
    <source>
        <dbReference type="Proteomes" id="UP000002875"/>
    </source>
</evidence>